<dbReference type="RefSeq" id="WP_073381163.1">
    <property type="nucleotide sequence ID" value="NZ_FQZK01000014.1"/>
</dbReference>
<protein>
    <submittedName>
        <fullName evidence="2">Uncharacterized protein</fullName>
    </submittedName>
</protein>
<proteinExistence type="predicted"/>
<name>A0A1M6Q3E9_9ACTN</name>
<dbReference type="OrthoDB" id="3425471at2"/>
<reference evidence="2 3" key="1">
    <citation type="submission" date="2016-11" db="EMBL/GenBank/DDBJ databases">
        <authorList>
            <person name="Jaros S."/>
            <person name="Januszkiewicz K."/>
            <person name="Wedrychowicz H."/>
        </authorList>
    </citation>
    <scope>NUCLEOTIDE SEQUENCE [LARGE SCALE GENOMIC DNA]</scope>
    <source>
        <strain evidence="2 3">CGMCC 4.5723</strain>
    </source>
</reference>
<evidence type="ECO:0000256" key="1">
    <source>
        <dbReference type="SAM" id="MobiDB-lite"/>
    </source>
</evidence>
<evidence type="ECO:0000313" key="2">
    <source>
        <dbReference type="EMBL" id="SHK14637.1"/>
    </source>
</evidence>
<feature type="region of interest" description="Disordered" evidence="1">
    <location>
        <begin position="229"/>
        <end position="250"/>
    </location>
</feature>
<dbReference type="AlphaFoldDB" id="A0A1M6Q3E9"/>
<dbReference type="STRING" id="758803.SAMN05421803_11482"/>
<evidence type="ECO:0000313" key="3">
    <source>
        <dbReference type="Proteomes" id="UP000184452"/>
    </source>
</evidence>
<dbReference type="Proteomes" id="UP000184452">
    <property type="component" value="Unassembled WGS sequence"/>
</dbReference>
<organism evidence="2 3">
    <name type="scientific">Nocardiopsis flavescens</name>
    <dbReference type="NCBI Taxonomy" id="758803"/>
    <lineage>
        <taxon>Bacteria</taxon>
        <taxon>Bacillati</taxon>
        <taxon>Actinomycetota</taxon>
        <taxon>Actinomycetes</taxon>
        <taxon>Streptosporangiales</taxon>
        <taxon>Nocardiopsidaceae</taxon>
        <taxon>Nocardiopsis</taxon>
    </lineage>
</organism>
<dbReference type="EMBL" id="FQZK01000014">
    <property type="protein sequence ID" value="SHK14637.1"/>
    <property type="molecule type" value="Genomic_DNA"/>
</dbReference>
<sequence length="250" mass="26112">MTEVPAPVGVAVRRLDAAEVDAVFEDVFVRGVRCRLLDTGPPGPPGDPAAPQWLLAELGDGRLTGACPRERWYRSDGPGTADLSARPPVAPADRARVLEVLVFAAHAQVRIGEGARSGWISADAPGEAPPWLRPRDRSFLLQGWTGPGHGRSPGEGVPLTVTAEPSGARAVLPVVWADFSARVRRTRGGGAVAEGAGSWLTVREYWAQDPGTGTVGVAFHRLTGIATGPKPTGPVFDPGTGDEPAGGTTW</sequence>
<keyword evidence="3" id="KW-1185">Reference proteome</keyword>
<accession>A0A1M6Q3E9</accession>
<gene>
    <name evidence="2" type="ORF">SAMN05421803_11482</name>
</gene>